<dbReference type="EC" id="1.5.1.3" evidence="3"/>
<dbReference type="InParanoid" id="A0A1Y1KVR6"/>
<dbReference type="PRINTS" id="PR00070">
    <property type="entry name" value="DHFR"/>
</dbReference>
<evidence type="ECO:0000256" key="7">
    <source>
        <dbReference type="ARBA" id="ARBA00025067"/>
    </source>
</evidence>
<dbReference type="InterPro" id="IPR024072">
    <property type="entry name" value="DHFR-like_dom_sf"/>
</dbReference>
<dbReference type="GO" id="GO:0046452">
    <property type="term" value="P:dihydrofolate metabolic process"/>
    <property type="evidence" value="ECO:0007669"/>
    <property type="project" value="TreeGrafter"/>
</dbReference>
<protein>
    <recommendedName>
        <fullName evidence="3">dihydrofolate reductase</fullName>
        <ecNumber evidence="3">1.5.1.3</ecNumber>
    </recommendedName>
</protein>
<comment type="pathway">
    <text evidence="1">Cofactor biosynthesis; tetrahydrofolate biosynthesis; 5,6,7,8-tetrahydrofolate from 7,8-dihydrofolate: step 1/1.</text>
</comment>
<feature type="domain" description="DHFR" evidence="10">
    <location>
        <begin position="3"/>
        <end position="183"/>
    </location>
</feature>
<reference evidence="12 13" key="2">
    <citation type="journal article" date="2018" name="Elife">
        <title>Firefly genomes illuminate parallel origins of bioluminescence in beetles.</title>
        <authorList>
            <person name="Fallon T.R."/>
            <person name="Lower S.E."/>
            <person name="Chang C.H."/>
            <person name="Bessho-Uehara M."/>
            <person name="Martin G.J."/>
            <person name="Bewick A.J."/>
            <person name="Behringer M."/>
            <person name="Debat H.J."/>
            <person name="Wong I."/>
            <person name="Day J.C."/>
            <person name="Suvorov A."/>
            <person name="Silva C.J."/>
            <person name="Stanger-Hall K.F."/>
            <person name="Hall D.W."/>
            <person name="Schmitz R.J."/>
            <person name="Nelson D.R."/>
            <person name="Lewis S.M."/>
            <person name="Shigenobu S."/>
            <person name="Bybee S.M."/>
            <person name="Larracuente A.M."/>
            <person name="Oba Y."/>
            <person name="Weng J.K."/>
        </authorList>
    </citation>
    <scope>NUCLEOTIDE SEQUENCE [LARGE SCALE GENOMIC DNA]</scope>
    <source>
        <strain evidence="12">1611_PpyrPB1</strain>
        <tissue evidence="12">Whole body</tissue>
    </source>
</reference>
<comment type="catalytic activity">
    <reaction evidence="8">
        <text>(6S)-5,6,7,8-tetrahydrofolate + NADP(+) = 7,8-dihydrofolate + NADPH + H(+)</text>
        <dbReference type="Rhea" id="RHEA:15009"/>
        <dbReference type="ChEBI" id="CHEBI:15378"/>
        <dbReference type="ChEBI" id="CHEBI:57451"/>
        <dbReference type="ChEBI" id="CHEBI:57453"/>
        <dbReference type="ChEBI" id="CHEBI:57783"/>
        <dbReference type="ChEBI" id="CHEBI:58349"/>
        <dbReference type="EC" id="1.5.1.3"/>
    </reaction>
</comment>
<proteinExistence type="inferred from homology"/>
<reference evidence="12" key="3">
    <citation type="submission" date="2019-08" db="EMBL/GenBank/DDBJ databases">
        <authorList>
            <consortium name="Photinus pyralis genome working group"/>
            <person name="Fallon T.R."/>
            <person name="Sander Lower S.E."/>
            <person name="Weng J.-K."/>
        </authorList>
    </citation>
    <scope>NUCLEOTIDE SEQUENCE</scope>
    <source>
        <strain evidence="12">1611_PpyrPB1</strain>
        <tissue evidence="12">Whole body</tissue>
    </source>
</reference>
<evidence type="ECO:0000313" key="13">
    <source>
        <dbReference type="Proteomes" id="UP000327044"/>
    </source>
</evidence>
<evidence type="ECO:0000256" key="4">
    <source>
        <dbReference type="ARBA" id="ARBA00022563"/>
    </source>
</evidence>
<keyword evidence="13" id="KW-1185">Reference proteome</keyword>
<evidence type="ECO:0000256" key="2">
    <source>
        <dbReference type="ARBA" id="ARBA00009539"/>
    </source>
</evidence>
<dbReference type="SUPFAM" id="SSF53597">
    <property type="entry name" value="Dihydrofolate reductase-like"/>
    <property type="match status" value="1"/>
</dbReference>
<dbReference type="Pfam" id="PF00186">
    <property type="entry name" value="DHFR_1"/>
    <property type="match status" value="1"/>
</dbReference>
<gene>
    <name evidence="12" type="ORF">PPYR_01092</name>
</gene>
<dbReference type="GO" id="GO:0050661">
    <property type="term" value="F:NADP binding"/>
    <property type="evidence" value="ECO:0007669"/>
    <property type="project" value="InterPro"/>
</dbReference>
<dbReference type="EMBL" id="GEZM01072518">
    <property type="protein sequence ID" value="JAV65489.1"/>
    <property type="molecule type" value="Transcribed_RNA"/>
</dbReference>
<dbReference type="Proteomes" id="UP000327044">
    <property type="component" value="Unassembled WGS sequence"/>
</dbReference>
<sequence length="190" mass="22019">MLKFNLIVAATEKLGIGKNGTFPWPSLKKEMAHFTKLTKGTAQLNSKKNIVIMGRKTWESIPAKFRPLPNRINFVLSTSKLDSEKAPDVYGFNSWDELYDKLNDEKFKEEYEQIWIIGGGGIYKHALKSKYFYRLYLTDIKQEFDCDVFFPTFSNLMEVSDPEVPAGIHEESGVQYEFKVYQNELFEECA</sequence>
<evidence type="ECO:0000313" key="12">
    <source>
        <dbReference type="EMBL" id="KAB0804122.1"/>
    </source>
</evidence>
<dbReference type="GO" id="GO:0046654">
    <property type="term" value="P:tetrahydrofolate biosynthetic process"/>
    <property type="evidence" value="ECO:0007669"/>
    <property type="project" value="UniProtKB-UniPathway"/>
</dbReference>
<keyword evidence="4" id="KW-0554">One-carbon metabolism</keyword>
<organism evidence="11">
    <name type="scientific">Photinus pyralis</name>
    <name type="common">Common eastern firefly</name>
    <name type="synonym">Lampyris pyralis</name>
    <dbReference type="NCBI Taxonomy" id="7054"/>
    <lineage>
        <taxon>Eukaryota</taxon>
        <taxon>Metazoa</taxon>
        <taxon>Ecdysozoa</taxon>
        <taxon>Arthropoda</taxon>
        <taxon>Hexapoda</taxon>
        <taxon>Insecta</taxon>
        <taxon>Pterygota</taxon>
        <taxon>Neoptera</taxon>
        <taxon>Endopterygota</taxon>
        <taxon>Coleoptera</taxon>
        <taxon>Polyphaga</taxon>
        <taxon>Elateriformia</taxon>
        <taxon>Elateroidea</taxon>
        <taxon>Lampyridae</taxon>
        <taxon>Lampyrinae</taxon>
        <taxon>Photinus</taxon>
    </lineage>
</organism>
<dbReference type="AlphaFoldDB" id="A0A1Y1KVR6"/>
<dbReference type="PANTHER" id="PTHR48069">
    <property type="entry name" value="DIHYDROFOLATE REDUCTASE"/>
    <property type="match status" value="1"/>
</dbReference>
<dbReference type="InterPro" id="IPR017925">
    <property type="entry name" value="DHFR_CS"/>
</dbReference>
<dbReference type="FunCoup" id="A0A1Y1KVR6">
    <property type="interactions" value="417"/>
</dbReference>
<dbReference type="CDD" id="cd00209">
    <property type="entry name" value="DHFR"/>
    <property type="match status" value="1"/>
</dbReference>
<evidence type="ECO:0000259" key="10">
    <source>
        <dbReference type="PROSITE" id="PS51330"/>
    </source>
</evidence>
<evidence type="ECO:0000256" key="1">
    <source>
        <dbReference type="ARBA" id="ARBA00004903"/>
    </source>
</evidence>
<dbReference type="EMBL" id="VVIM01000001">
    <property type="protein sequence ID" value="KAB0804122.1"/>
    <property type="molecule type" value="Genomic_DNA"/>
</dbReference>
<keyword evidence="5" id="KW-0521">NADP</keyword>
<dbReference type="GO" id="GO:0004146">
    <property type="term" value="F:dihydrofolate reductase activity"/>
    <property type="evidence" value="ECO:0007669"/>
    <property type="project" value="UniProtKB-EC"/>
</dbReference>
<dbReference type="UniPathway" id="UPA00077">
    <property type="reaction ID" value="UER00158"/>
</dbReference>
<evidence type="ECO:0000256" key="5">
    <source>
        <dbReference type="ARBA" id="ARBA00022857"/>
    </source>
</evidence>
<dbReference type="GO" id="GO:0046655">
    <property type="term" value="P:folic acid metabolic process"/>
    <property type="evidence" value="ECO:0007669"/>
    <property type="project" value="TreeGrafter"/>
</dbReference>
<evidence type="ECO:0000256" key="8">
    <source>
        <dbReference type="ARBA" id="ARBA00048873"/>
    </source>
</evidence>
<evidence type="ECO:0000256" key="3">
    <source>
        <dbReference type="ARBA" id="ARBA00012856"/>
    </source>
</evidence>
<comment type="function">
    <text evidence="7">Key enzyme in folate metabolism. Catalyzes an essential reaction for de novo glycine and purine synthesis, and for DNA precursor synthesis.</text>
</comment>
<dbReference type="PANTHER" id="PTHR48069:SF3">
    <property type="entry name" value="DIHYDROFOLATE REDUCTASE"/>
    <property type="match status" value="1"/>
</dbReference>
<evidence type="ECO:0000256" key="9">
    <source>
        <dbReference type="RuleBase" id="RU004474"/>
    </source>
</evidence>
<accession>A0A1Y1KVR6</accession>
<evidence type="ECO:0000256" key="6">
    <source>
        <dbReference type="ARBA" id="ARBA00023002"/>
    </source>
</evidence>
<keyword evidence="6" id="KW-0560">Oxidoreductase</keyword>
<dbReference type="GO" id="GO:0005739">
    <property type="term" value="C:mitochondrion"/>
    <property type="evidence" value="ECO:0007669"/>
    <property type="project" value="TreeGrafter"/>
</dbReference>
<dbReference type="InterPro" id="IPR001796">
    <property type="entry name" value="DHFR_dom"/>
</dbReference>
<evidence type="ECO:0000313" key="11">
    <source>
        <dbReference type="EMBL" id="JAV65489.1"/>
    </source>
</evidence>
<comment type="similarity">
    <text evidence="2 9">Belongs to the dihydrofolate reductase family.</text>
</comment>
<dbReference type="FunFam" id="3.40.430.10:FF:000002">
    <property type="entry name" value="Dihydrofolate reductase"/>
    <property type="match status" value="1"/>
</dbReference>
<dbReference type="Gene3D" id="3.40.430.10">
    <property type="entry name" value="Dihydrofolate Reductase, subunit A"/>
    <property type="match status" value="1"/>
</dbReference>
<name>A0A1Y1KVR6_PHOPY</name>
<dbReference type="OrthoDB" id="4664297at2759"/>
<dbReference type="PROSITE" id="PS00075">
    <property type="entry name" value="DHFR_1"/>
    <property type="match status" value="1"/>
</dbReference>
<dbReference type="PROSITE" id="PS51330">
    <property type="entry name" value="DHFR_2"/>
    <property type="match status" value="1"/>
</dbReference>
<dbReference type="GO" id="GO:0006730">
    <property type="term" value="P:one-carbon metabolic process"/>
    <property type="evidence" value="ECO:0007669"/>
    <property type="project" value="UniProtKB-KW"/>
</dbReference>
<reference evidence="11" key="1">
    <citation type="journal article" date="2016" name="Sci. Rep.">
        <title>Molecular characterization of firefly nuptial gifts: a multi-omics approach sheds light on postcopulatory sexual selection.</title>
        <authorList>
            <person name="Al-Wathiqui N."/>
            <person name="Fallon T.R."/>
            <person name="South A."/>
            <person name="Weng J.K."/>
            <person name="Lewis S.M."/>
        </authorList>
    </citation>
    <scope>NUCLEOTIDE SEQUENCE</scope>
</reference>
<dbReference type="InterPro" id="IPR012259">
    <property type="entry name" value="DHFR"/>
</dbReference>